<dbReference type="PROSITE" id="PS50109">
    <property type="entry name" value="HIS_KIN"/>
    <property type="match status" value="1"/>
</dbReference>
<gene>
    <name evidence="10" type="primary">prsK</name>
    <name evidence="10" type="ORF">ACFFJP_07790</name>
</gene>
<keyword evidence="8" id="KW-1133">Transmembrane helix</keyword>
<feature type="transmembrane region" description="Helical" evidence="8">
    <location>
        <begin position="156"/>
        <end position="173"/>
    </location>
</feature>
<dbReference type="Proteomes" id="UP001589813">
    <property type="component" value="Unassembled WGS sequence"/>
</dbReference>
<proteinExistence type="predicted"/>
<keyword evidence="5 10" id="KW-0418">Kinase</keyword>
<dbReference type="SUPFAM" id="SSF55874">
    <property type="entry name" value="ATPase domain of HSP90 chaperone/DNA topoisomerase II/histidine kinase"/>
    <property type="match status" value="1"/>
</dbReference>
<keyword evidence="6" id="KW-0067">ATP-binding</keyword>
<dbReference type="InterPro" id="IPR004358">
    <property type="entry name" value="Sig_transdc_His_kin-like_C"/>
</dbReference>
<evidence type="ECO:0000256" key="4">
    <source>
        <dbReference type="ARBA" id="ARBA00022741"/>
    </source>
</evidence>
<keyword evidence="8" id="KW-0812">Transmembrane</keyword>
<evidence type="ECO:0000256" key="5">
    <source>
        <dbReference type="ARBA" id="ARBA00022777"/>
    </source>
</evidence>
<dbReference type="GO" id="GO:0004673">
    <property type="term" value="F:protein histidine kinase activity"/>
    <property type="evidence" value="ECO:0007669"/>
    <property type="project" value="UniProtKB-EC"/>
</dbReference>
<protein>
    <recommendedName>
        <fullName evidence="2">histidine kinase</fullName>
        <ecNumber evidence="2">2.7.13.3</ecNumber>
    </recommendedName>
</protein>
<sequence length="674" mass="75613">MNIEVTPGQFGFLLAAIGYLLFWALQLTVRVHTSQKSLLSAYTLCSVLWAVHNGVTLQLAFVTDFSFVIETIQKSLLLLFLLSALSKTDISLRQWLALKKVQLTLLVLCSWLIVGWFILQTAGLRLMGTLLLVIVMLAMVETLYRQSGGQKWQFKPLIIAVGICLLLDFYLLAEAALLSKINQQTWQARGFVNLFMLPFLVVAVKRIKSWGINVYVSRDIVLQSSLVLAAGIYLCLLAVVGYYLSYIGGNWTTLLQVVFVVAGTAVLGTLVFSDGLRRKGRVFIEKHFFANTFDYREKWVELTRALKKIEFATENTAQVCLSAWCQAIGYSHGAIIKLQQEQLLVLATQGQLLFGVNEEQALQLVIKEQNNKQWLLDFSDKKDSMVSQLLSKMGHSGPAFSIVIPILKNNQLWGFCLLESDVNEKLRLNWELRDYLNAVTEQIASYLFMDEASKALSENAQFVAFSRMSAFVVHDLKNVKAQIDMLLKNAQKHRHNPEFVDDAFTTIEAMQSRLQNMLAQLTNKQSGQEQLKKTAVGTLLQTLIAERCSANFPLPSLTLHHDCQLTIDTERFANVLFHLIDNAQHATPDDGEVRVVVQQSEGQLRLEIIDTGCGMSQDFIQTRLFKPFDTTKGNAGMGIGAYDALTFVQQQQGQLLVSSEVGHGTTFTILLPLH</sequence>
<dbReference type="PANTHER" id="PTHR42878">
    <property type="entry name" value="TWO-COMPONENT HISTIDINE KINASE"/>
    <property type="match status" value="1"/>
</dbReference>
<accession>A0ABV6BBC7</accession>
<dbReference type="PANTHER" id="PTHR42878:SF7">
    <property type="entry name" value="SENSOR HISTIDINE KINASE GLRK"/>
    <property type="match status" value="1"/>
</dbReference>
<comment type="catalytic activity">
    <reaction evidence="1">
        <text>ATP + protein L-histidine = ADP + protein N-phospho-L-histidine.</text>
        <dbReference type="EC" id="2.7.13.3"/>
    </reaction>
</comment>
<dbReference type="Gene3D" id="3.30.565.10">
    <property type="entry name" value="Histidine kinase-like ATPase, C-terminal domain"/>
    <property type="match status" value="1"/>
</dbReference>
<feature type="transmembrane region" description="Helical" evidence="8">
    <location>
        <begin position="185"/>
        <end position="204"/>
    </location>
</feature>
<name>A0ABV6BBC7_9GAMM</name>
<feature type="transmembrane region" description="Helical" evidence="8">
    <location>
        <begin position="225"/>
        <end position="245"/>
    </location>
</feature>
<dbReference type="RefSeq" id="WP_377242138.1">
    <property type="nucleotide sequence ID" value="NZ_JBHLXP010000001.1"/>
</dbReference>
<feature type="transmembrane region" description="Helical" evidence="8">
    <location>
        <begin position="251"/>
        <end position="272"/>
    </location>
</feature>
<feature type="transmembrane region" description="Helical" evidence="8">
    <location>
        <begin position="41"/>
        <end position="61"/>
    </location>
</feature>
<feature type="transmembrane region" description="Helical" evidence="8">
    <location>
        <begin position="124"/>
        <end position="144"/>
    </location>
</feature>
<dbReference type="NCBIfam" id="TIGR02916">
    <property type="entry name" value="PEP_his_kin"/>
    <property type="match status" value="1"/>
</dbReference>
<feature type="transmembrane region" description="Helical" evidence="8">
    <location>
        <begin position="12"/>
        <end position="29"/>
    </location>
</feature>
<dbReference type="InterPro" id="IPR036890">
    <property type="entry name" value="HATPase_C_sf"/>
</dbReference>
<keyword evidence="3 10" id="KW-0808">Transferase</keyword>
<comment type="caution">
    <text evidence="10">The sequence shown here is derived from an EMBL/GenBank/DDBJ whole genome shotgun (WGS) entry which is preliminary data.</text>
</comment>
<keyword evidence="11" id="KW-1185">Reference proteome</keyword>
<evidence type="ECO:0000259" key="9">
    <source>
        <dbReference type="PROSITE" id="PS50109"/>
    </source>
</evidence>
<dbReference type="InterPro" id="IPR050351">
    <property type="entry name" value="BphY/WalK/GraS-like"/>
</dbReference>
<evidence type="ECO:0000256" key="7">
    <source>
        <dbReference type="ARBA" id="ARBA00023012"/>
    </source>
</evidence>
<dbReference type="EC" id="2.7.13.3" evidence="2"/>
<feature type="transmembrane region" description="Helical" evidence="8">
    <location>
        <begin position="97"/>
        <end position="118"/>
    </location>
</feature>
<evidence type="ECO:0000256" key="6">
    <source>
        <dbReference type="ARBA" id="ARBA00022840"/>
    </source>
</evidence>
<dbReference type="InterPro" id="IPR003594">
    <property type="entry name" value="HATPase_dom"/>
</dbReference>
<dbReference type="SMART" id="SM00387">
    <property type="entry name" value="HATPase_c"/>
    <property type="match status" value="1"/>
</dbReference>
<feature type="domain" description="Histidine kinase" evidence="9">
    <location>
        <begin position="471"/>
        <end position="674"/>
    </location>
</feature>
<evidence type="ECO:0000256" key="1">
    <source>
        <dbReference type="ARBA" id="ARBA00000085"/>
    </source>
</evidence>
<evidence type="ECO:0000313" key="11">
    <source>
        <dbReference type="Proteomes" id="UP001589813"/>
    </source>
</evidence>
<evidence type="ECO:0000256" key="2">
    <source>
        <dbReference type="ARBA" id="ARBA00012438"/>
    </source>
</evidence>
<dbReference type="InterPro" id="IPR014265">
    <property type="entry name" value="XrtA/PrsK"/>
</dbReference>
<organism evidence="10 11">
    <name type="scientific">Rheinheimera tilapiae</name>
    <dbReference type="NCBI Taxonomy" id="875043"/>
    <lineage>
        <taxon>Bacteria</taxon>
        <taxon>Pseudomonadati</taxon>
        <taxon>Pseudomonadota</taxon>
        <taxon>Gammaproteobacteria</taxon>
        <taxon>Chromatiales</taxon>
        <taxon>Chromatiaceae</taxon>
        <taxon>Rheinheimera</taxon>
    </lineage>
</organism>
<evidence type="ECO:0000256" key="3">
    <source>
        <dbReference type="ARBA" id="ARBA00022679"/>
    </source>
</evidence>
<dbReference type="InterPro" id="IPR005467">
    <property type="entry name" value="His_kinase_dom"/>
</dbReference>
<keyword evidence="8" id="KW-0472">Membrane</keyword>
<keyword evidence="7" id="KW-0902">Two-component regulatory system</keyword>
<dbReference type="EMBL" id="JBHLXP010000001">
    <property type="protein sequence ID" value="MFC0048191.1"/>
    <property type="molecule type" value="Genomic_DNA"/>
</dbReference>
<dbReference type="Pfam" id="PF02518">
    <property type="entry name" value="HATPase_c"/>
    <property type="match status" value="1"/>
</dbReference>
<reference evidence="10 11" key="1">
    <citation type="submission" date="2024-09" db="EMBL/GenBank/DDBJ databases">
        <authorList>
            <person name="Sun Q."/>
            <person name="Mori K."/>
        </authorList>
    </citation>
    <scope>NUCLEOTIDE SEQUENCE [LARGE SCALE GENOMIC DNA]</scope>
    <source>
        <strain evidence="10 11">KCTC 23315</strain>
    </source>
</reference>
<keyword evidence="4" id="KW-0547">Nucleotide-binding</keyword>
<evidence type="ECO:0000256" key="8">
    <source>
        <dbReference type="SAM" id="Phobius"/>
    </source>
</evidence>
<evidence type="ECO:0000313" key="10">
    <source>
        <dbReference type="EMBL" id="MFC0048191.1"/>
    </source>
</evidence>
<dbReference type="PRINTS" id="PR00344">
    <property type="entry name" value="BCTRLSENSOR"/>
</dbReference>